<keyword evidence="4 5" id="KW-0472">Membrane</keyword>
<keyword evidence="2 5" id="KW-0812">Transmembrane</keyword>
<feature type="transmembrane region" description="Helical" evidence="5">
    <location>
        <begin position="108"/>
        <end position="127"/>
    </location>
</feature>
<dbReference type="Proteomes" id="UP000321301">
    <property type="component" value="Unassembled WGS sequence"/>
</dbReference>
<dbReference type="GO" id="GO:0008273">
    <property type="term" value="F:calcium, potassium:sodium antiporter activity"/>
    <property type="evidence" value="ECO:0007669"/>
    <property type="project" value="TreeGrafter"/>
</dbReference>
<feature type="transmembrane region" description="Helical" evidence="5">
    <location>
        <begin position="6"/>
        <end position="26"/>
    </location>
</feature>
<gene>
    <name evidence="7" type="ORF">CQA01_04110</name>
</gene>
<dbReference type="PANTHER" id="PTHR10846">
    <property type="entry name" value="SODIUM/POTASSIUM/CALCIUM EXCHANGER"/>
    <property type="match status" value="1"/>
</dbReference>
<evidence type="ECO:0000313" key="7">
    <source>
        <dbReference type="EMBL" id="GEO19877.1"/>
    </source>
</evidence>
<accession>A0A512C708</accession>
<comment type="caution">
    <text evidence="7">The sequence shown here is derived from an EMBL/GenBank/DDBJ whole genome shotgun (WGS) entry which is preliminary data.</text>
</comment>
<sequence length="320" mass="34754">MNDMAISLLLIVVGFLGLIFGANWLVDGASALAKKHHIPDLVIGLTIVAFGTSAPELVVNSVASLEGLSDIVLANVIGSNNFNLFIILGIAGLIYPITVQSSTAWREIPISLIITIVLFGLANDFFINQNAEISRLDGFVLLLSFVFFLYYIFKQMKTEKIEAITYIQKSNSKIWSLMLFGFSGLIIGGKLVVDNSIGIAMDLGISQKIIGLTIIAAGTSLPELITSIVAALKKNSDIAIGNVIGSNIFNILLILGISSLINPVAYNQIFNQDFAILIGGTVFLIIAMFTGKRKKLDRWEALLLIGFYLIYTTYLISKEL</sequence>
<keyword evidence="8" id="KW-1185">Reference proteome</keyword>
<feature type="transmembrane region" description="Helical" evidence="5">
    <location>
        <begin position="301"/>
        <end position="317"/>
    </location>
</feature>
<evidence type="ECO:0000256" key="2">
    <source>
        <dbReference type="ARBA" id="ARBA00022692"/>
    </source>
</evidence>
<feature type="domain" description="Sodium/calcium exchanger membrane region" evidence="6">
    <location>
        <begin position="175"/>
        <end position="316"/>
    </location>
</feature>
<protein>
    <submittedName>
        <fullName evidence="7">K+-dependent Na+/Ca+ exchanger</fullName>
    </submittedName>
</protein>
<dbReference type="PANTHER" id="PTHR10846:SF8">
    <property type="entry name" value="INNER MEMBRANE PROTEIN YRBG"/>
    <property type="match status" value="1"/>
</dbReference>
<comment type="subcellular location">
    <subcellularLocation>
        <location evidence="1">Membrane</location>
        <topology evidence="1">Multi-pass membrane protein</topology>
    </subcellularLocation>
</comment>
<feature type="transmembrane region" description="Helical" evidence="5">
    <location>
        <begin position="71"/>
        <end position="96"/>
    </location>
</feature>
<evidence type="ECO:0000256" key="1">
    <source>
        <dbReference type="ARBA" id="ARBA00004141"/>
    </source>
</evidence>
<dbReference type="Pfam" id="PF01699">
    <property type="entry name" value="Na_Ca_ex"/>
    <property type="match status" value="2"/>
</dbReference>
<dbReference type="NCBIfam" id="TIGR00367">
    <property type="entry name" value="calcium/sodium antiporter"/>
    <property type="match status" value="1"/>
</dbReference>
<dbReference type="GO" id="GO:0005262">
    <property type="term" value="F:calcium channel activity"/>
    <property type="evidence" value="ECO:0007669"/>
    <property type="project" value="TreeGrafter"/>
</dbReference>
<dbReference type="InterPro" id="IPR044880">
    <property type="entry name" value="NCX_ion-bd_dom_sf"/>
</dbReference>
<keyword evidence="3 5" id="KW-1133">Transmembrane helix</keyword>
<feature type="transmembrane region" description="Helical" evidence="5">
    <location>
        <begin position="209"/>
        <end position="232"/>
    </location>
</feature>
<feature type="domain" description="Sodium/calcium exchanger membrane region" evidence="6">
    <location>
        <begin position="7"/>
        <end position="153"/>
    </location>
</feature>
<evidence type="ECO:0000313" key="8">
    <source>
        <dbReference type="Proteomes" id="UP000321301"/>
    </source>
</evidence>
<evidence type="ECO:0000256" key="4">
    <source>
        <dbReference type="ARBA" id="ARBA00023136"/>
    </source>
</evidence>
<name>A0A512C708_9BACT</name>
<organism evidence="7 8">
    <name type="scientific">Cyclobacterium qasimii</name>
    <dbReference type="NCBI Taxonomy" id="1350429"/>
    <lineage>
        <taxon>Bacteria</taxon>
        <taxon>Pseudomonadati</taxon>
        <taxon>Bacteroidota</taxon>
        <taxon>Cytophagia</taxon>
        <taxon>Cytophagales</taxon>
        <taxon>Cyclobacteriaceae</taxon>
        <taxon>Cyclobacterium</taxon>
    </lineage>
</organism>
<feature type="transmembrane region" description="Helical" evidence="5">
    <location>
        <begin position="239"/>
        <end position="257"/>
    </location>
</feature>
<feature type="transmembrane region" description="Helical" evidence="5">
    <location>
        <begin position="38"/>
        <end position="59"/>
    </location>
</feature>
<dbReference type="InterPro" id="IPR004837">
    <property type="entry name" value="NaCa_Exmemb"/>
</dbReference>
<dbReference type="Gene3D" id="1.20.1420.30">
    <property type="entry name" value="NCX, central ion-binding region"/>
    <property type="match status" value="1"/>
</dbReference>
<dbReference type="InterPro" id="IPR004481">
    <property type="entry name" value="K/Na/Ca-exchanger"/>
</dbReference>
<proteinExistence type="predicted"/>
<reference evidence="7 8" key="1">
    <citation type="submission" date="2019-07" db="EMBL/GenBank/DDBJ databases">
        <title>Whole genome shotgun sequence of Cyclobacterium qasimii NBRC 106168.</title>
        <authorList>
            <person name="Hosoyama A."/>
            <person name="Uohara A."/>
            <person name="Ohji S."/>
            <person name="Ichikawa N."/>
        </authorList>
    </citation>
    <scope>NUCLEOTIDE SEQUENCE [LARGE SCALE GENOMIC DNA]</scope>
    <source>
        <strain evidence="7 8">NBRC 106168</strain>
    </source>
</reference>
<dbReference type="AlphaFoldDB" id="A0A512C708"/>
<dbReference type="GO" id="GO:0005886">
    <property type="term" value="C:plasma membrane"/>
    <property type="evidence" value="ECO:0007669"/>
    <property type="project" value="TreeGrafter"/>
</dbReference>
<evidence type="ECO:0000256" key="5">
    <source>
        <dbReference type="SAM" id="Phobius"/>
    </source>
</evidence>
<dbReference type="EMBL" id="BJYV01000001">
    <property type="protein sequence ID" value="GEO19877.1"/>
    <property type="molecule type" value="Genomic_DNA"/>
</dbReference>
<evidence type="ECO:0000259" key="6">
    <source>
        <dbReference type="Pfam" id="PF01699"/>
    </source>
</evidence>
<feature type="transmembrane region" description="Helical" evidence="5">
    <location>
        <begin position="174"/>
        <end position="193"/>
    </location>
</feature>
<evidence type="ECO:0000256" key="3">
    <source>
        <dbReference type="ARBA" id="ARBA00022989"/>
    </source>
</evidence>
<dbReference type="GO" id="GO:0006874">
    <property type="term" value="P:intracellular calcium ion homeostasis"/>
    <property type="evidence" value="ECO:0007669"/>
    <property type="project" value="TreeGrafter"/>
</dbReference>
<feature type="transmembrane region" description="Helical" evidence="5">
    <location>
        <begin position="133"/>
        <end position="153"/>
    </location>
</feature>
<feature type="transmembrane region" description="Helical" evidence="5">
    <location>
        <begin position="269"/>
        <end position="289"/>
    </location>
</feature>